<proteinExistence type="predicted"/>
<dbReference type="GO" id="GO:0003955">
    <property type="term" value="F:NAD(P)H dehydrogenase (quinone) activity"/>
    <property type="evidence" value="ECO:0007669"/>
    <property type="project" value="TreeGrafter"/>
</dbReference>
<dbReference type="PANTHER" id="PTHR43014">
    <property type="entry name" value="MERCURIC REDUCTASE"/>
    <property type="match status" value="1"/>
</dbReference>
<dbReference type="EMBL" id="FWFU01000004">
    <property type="protein sequence ID" value="SLN59873.1"/>
    <property type="molecule type" value="Genomic_DNA"/>
</dbReference>
<dbReference type="GO" id="GO:0050660">
    <property type="term" value="F:flavin adenine dinucleotide binding"/>
    <property type="evidence" value="ECO:0007669"/>
    <property type="project" value="TreeGrafter"/>
</dbReference>
<dbReference type="RefSeq" id="WP_245962877.1">
    <property type="nucleotide sequence ID" value="NZ_FWFU01000004.1"/>
</dbReference>
<sequence>MSVEPRRVDVAVLGAGTAGLAAERHARRNGARTLLIDPDFAGTTCATVGCMPSKLLIAAAEAADGVRRAGEFGISAEPHVDGRACAACAMISPKAFGRISQRCPTAPASGPVPVSRRPVFWR</sequence>
<dbReference type="Pfam" id="PF07992">
    <property type="entry name" value="Pyr_redox_2"/>
    <property type="match status" value="1"/>
</dbReference>
<name>A0A1X6ZSD6_9RHOB</name>
<dbReference type="EC" id="1.8.1.4" evidence="2"/>
<keyword evidence="3" id="KW-1185">Reference proteome</keyword>
<reference evidence="2 3" key="1">
    <citation type="submission" date="2017-03" db="EMBL/GenBank/DDBJ databases">
        <authorList>
            <person name="Afonso C.L."/>
            <person name="Miller P.J."/>
            <person name="Scott M.A."/>
            <person name="Spackman E."/>
            <person name="Goraichik I."/>
            <person name="Dimitrov K.M."/>
            <person name="Suarez D.L."/>
            <person name="Swayne D.E."/>
        </authorList>
    </citation>
    <scope>NUCLEOTIDE SEQUENCE [LARGE SCALE GENOMIC DNA]</scope>
    <source>
        <strain evidence="2 3">CECT 8110</strain>
    </source>
</reference>
<dbReference type="InterPro" id="IPR023753">
    <property type="entry name" value="FAD/NAD-binding_dom"/>
</dbReference>
<evidence type="ECO:0000259" key="1">
    <source>
        <dbReference type="Pfam" id="PF07992"/>
    </source>
</evidence>
<dbReference type="PRINTS" id="PR00411">
    <property type="entry name" value="PNDRDTASEI"/>
</dbReference>
<accession>A0A1X6ZSD6</accession>
<dbReference type="InterPro" id="IPR036324">
    <property type="entry name" value="Mn/Fe_SOD_N_sf"/>
</dbReference>
<dbReference type="Proteomes" id="UP000193207">
    <property type="component" value="Unassembled WGS sequence"/>
</dbReference>
<dbReference type="AlphaFoldDB" id="A0A1X6ZSD6"/>
<dbReference type="SUPFAM" id="SSF51905">
    <property type="entry name" value="FAD/NAD(P)-binding domain"/>
    <property type="match status" value="1"/>
</dbReference>
<dbReference type="InterPro" id="IPR036188">
    <property type="entry name" value="FAD/NAD-bd_sf"/>
</dbReference>
<keyword evidence="2" id="KW-0560">Oxidoreductase</keyword>
<feature type="domain" description="FAD/NAD(P)-binding" evidence="1">
    <location>
        <begin position="9"/>
        <end position="73"/>
    </location>
</feature>
<dbReference type="Gene3D" id="1.10.287.990">
    <property type="entry name" value="Fe,Mn superoxide dismutase (SOD) domain"/>
    <property type="match status" value="1"/>
</dbReference>
<gene>
    <name evidence="2" type="primary">lpdC</name>
    <name evidence="2" type="ORF">ROH8110_03351</name>
</gene>
<protein>
    <submittedName>
        <fullName evidence="2">Dihydrolipoyl dehydrogenase</fullName>
        <ecNumber evidence="2">1.8.1.4</ecNumber>
    </submittedName>
</protein>
<evidence type="ECO:0000313" key="2">
    <source>
        <dbReference type="EMBL" id="SLN59873.1"/>
    </source>
</evidence>
<dbReference type="PANTHER" id="PTHR43014:SF4">
    <property type="entry name" value="PYRIDINE NUCLEOTIDE-DISULFIDE OXIDOREDUCTASE RCLA-RELATED"/>
    <property type="match status" value="1"/>
</dbReference>
<organism evidence="2 3">
    <name type="scientific">Roseovarius halotolerans</name>
    <dbReference type="NCBI Taxonomy" id="505353"/>
    <lineage>
        <taxon>Bacteria</taxon>
        <taxon>Pseudomonadati</taxon>
        <taxon>Pseudomonadota</taxon>
        <taxon>Alphaproteobacteria</taxon>
        <taxon>Rhodobacterales</taxon>
        <taxon>Roseobacteraceae</taxon>
        <taxon>Roseovarius</taxon>
    </lineage>
</organism>
<dbReference type="Gene3D" id="3.50.50.60">
    <property type="entry name" value="FAD/NAD(P)-binding domain"/>
    <property type="match status" value="1"/>
</dbReference>
<dbReference type="GO" id="GO:0004148">
    <property type="term" value="F:dihydrolipoyl dehydrogenase (NADH) activity"/>
    <property type="evidence" value="ECO:0007669"/>
    <property type="project" value="UniProtKB-EC"/>
</dbReference>
<evidence type="ECO:0000313" key="3">
    <source>
        <dbReference type="Proteomes" id="UP000193207"/>
    </source>
</evidence>